<accession>A0A4P6L2H3</accession>
<dbReference type="EMBL" id="CP035913">
    <property type="protein sequence ID" value="QBE65475.1"/>
    <property type="molecule type" value="Genomic_DNA"/>
</dbReference>
<gene>
    <name evidence="2" type="ORF">EWM63_22825</name>
</gene>
<sequence>MDAGYVKLSNDTAVAQLVTRTDPTLACWAALVQVWDGIEGTLDETDPPGSAENATPMTTMRPFG</sequence>
<evidence type="ECO:0000313" key="2">
    <source>
        <dbReference type="EMBL" id="QBE65475.1"/>
    </source>
</evidence>
<proteinExistence type="predicted"/>
<dbReference type="RefSeq" id="WP_130188585.1">
    <property type="nucleotide sequence ID" value="NZ_CP035913.1"/>
</dbReference>
<feature type="region of interest" description="Disordered" evidence="1">
    <location>
        <begin position="40"/>
        <end position="64"/>
    </location>
</feature>
<evidence type="ECO:0000313" key="3">
    <source>
        <dbReference type="Proteomes" id="UP000290637"/>
    </source>
</evidence>
<reference evidence="2 3" key="1">
    <citation type="submission" date="2019-02" db="EMBL/GenBank/DDBJ databases">
        <title>Draft Genome Sequences of Six Type Strains of the Genus Massilia.</title>
        <authorList>
            <person name="Miess H."/>
            <person name="Frediansyhah A."/>
            <person name="Gross H."/>
        </authorList>
    </citation>
    <scope>NUCLEOTIDE SEQUENCE [LARGE SCALE GENOMIC DNA]</scope>
    <source>
        <strain evidence="2 3">DSM 17473</strain>
    </source>
</reference>
<keyword evidence="3" id="KW-1185">Reference proteome</keyword>
<name>A0A4P6L2H3_9BURK</name>
<protein>
    <submittedName>
        <fullName evidence="2">Uncharacterized protein</fullName>
    </submittedName>
</protein>
<dbReference type="OrthoDB" id="8758700at2"/>
<organism evidence="2 3">
    <name type="scientific">Pseudoduganella lutea</name>
    <dbReference type="NCBI Taxonomy" id="321985"/>
    <lineage>
        <taxon>Bacteria</taxon>
        <taxon>Pseudomonadati</taxon>
        <taxon>Pseudomonadota</taxon>
        <taxon>Betaproteobacteria</taxon>
        <taxon>Burkholderiales</taxon>
        <taxon>Oxalobacteraceae</taxon>
        <taxon>Telluria group</taxon>
        <taxon>Pseudoduganella</taxon>
    </lineage>
</organism>
<dbReference type="KEGG" id="plue:EWM63_22825"/>
<dbReference type="Proteomes" id="UP000290637">
    <property type="component" value="Chromosome"/>
</dbReference>
<evidence type="ECO:0000256" key="1">
    <source>
        <dbReference type="SAM" id="MobiDB-lite"/>
    </source>
</evidence>
<dbReference type="AlphaFoldDB" id="A0A4P6L2H3"/>